<dbReference type="AlphaFoldDB" id="A0A7R9HD70"/>
<evidence type="ECO:0000313" key="1">
    <source>
        <dbReference type="EMBL" id="CAD7417499.1"/>
    </source>
</evidence>
<sequence>MSRPLLADNSYDDVNVHVLCVTRRLLKVHVCVCVCVRCESLLTDSCVPDLRISPVLECSKLWVCEAHRIAGEQAANILSAALIWIDGGGENYAKMLLEAVTTAREIGSCGRHVQACQQDAGDKEWLPILASLLDHVV</sequence>
<protein>
    <submittedName>
        <fullName evidence="1">Uncharacterized protein</fullName>
    </submittedName>
</protein>
<dbReference type="EMBL" id="OC331204">
    <property type="protein sequence ID" value="CAD7417499.1"/>
    <property type="molecule type" value="Genomic_DNA"/>
</dbReference>
<gene>
    <name evidence="1" type="ORF">TCEB3V08_LOCUS12982</name>
</gene>
<proteinExistence type="predicted"/>
<accession>A0A7R9HD70</accession>
<name>A0A7R9HD70_TIMCR</name>
<organism evidence="1">
    <name type="scientific">Timema cristinae</name>
    <name type="common">Walking stick</name>
    <dbReference type="NCBI Taxonomy" id="61476"/>
    <lineage>
        <taxon>Eukaryota</taxon>
        <taxon>Metazoa</taxon>
        <taxon>Ecdysozoa</taxon>
        <taxon>Arthropoda</taxon>
        <taxon>Hexapoda</taxon>
        <taxon>Insecta</taxon>
        <taxon>Pterygota</taxon>
        <taxon>Neoptera</taxon>
        <taxon>Polyneoptera</taxon>
        <taxon>Phasmatodea</taxon>
        <taxon>Timematodea</taxon>
        <taxon>Timematoidea</taxon>
        <taxon>Timematidae</taxon>
        <taxon>Timema</taxon>
    </lineage>
</organism>
<reference evidence="1" key="1">
    <citation type="submission" date="2020-11" db="EMBL/GenBank/DDBJ databases">
        <authorList>
            <person name="Tran Van P."/>
        </authorList>
    </citation>
    <scope>NUCLEOTIDE SEQUENCE</scope>
</reference>